<protein>
    <recommendedName>
        <fullName evidence="2">Nucleotidyl transferase AbiEii/AbiGii toxin family protein</fullName>
    </recommendedName>
</protein>
<sequence length="292" mass="33853">MNALPLSPLDRSLKQIWPSMQKLDPDVQILGGYGLLLKQKWLRDQEGAVPHFIPMASWTRESIPRTTKDMDMGISPSLIVSMEAQSQIQELLTLQGFVPDPEPNNRRWAWDGGAGIELEFHVPVPPPSLKDKLETDSKRVKNPLLHRRNYGIHGRTNPELIGFTHHLSFKYDGLRLTVPNVLTAVMMKLVAFKERLLSYQEEPVVRKGNYFQAEKHARDVFRAVAMETEEDQRMFPDILREVGESPLYQNCQEIIRDYFCTPGQDGFDFVSGFWHEHDRDSILQELRRWFKV</sequence>
<proteinExistence type="predicted"/>
<dbReference type="EMBL" id="CACRSS010000016">
    <property type="protein sequence ID" value="VYT11158.1"/>
    <property type="molecule type" value="Genomic_DNA"/>
</dbReference>
<reference evidence="1" key="1">
    <citation type="submission" date="2019-11" db="EMBL/GenBank/DDBJ databases">
        <authorList>
            <person name="Feng L."/>
        </authorList>
    </citation>
    <scope>NUCLEOTIDE SEQUENCE</scope>
    <source>
        <strain evidence="1">AMuciniphilaLFYP55</strain>
    </source>
</reference>
<evidence type="ECO:0008006" key="2">
    <source>
        <dbReference type="Google" id="ProtNLM"/>
    </source>
</evidence>
<gene>
    <name evidence="1" type="ORF">AMLFYP55_00666</name>
</gene>
<dbReference type="AlphaFoldDB" id="A0A6N2U059"/>
<name>A0A6N2U059_9BACT</name>
<accession>A0A6N2U059</accession>
<evidence type="ECO:0000313" key="1">
    <source>
        <dbReference type="EMBL" id="VYT11158.1"/>
    </source>
</evidence>
<organism evidence="1">
    <name type="scientific">Akkermansia muciniphila</name>
    <dbReference type="NCBI Taxonomy" id="239935"/>
    <lineage>
        <taxon>Bacteria</taxon>
        <taxon>Pseudomonadati</taxon>
        <taxon>Verrucomicrobiota</taxon>
        <taxon>Verrucomicrobiia</taxon>
        <taxon>Verrucomicrobiales</taxon>
        <taxon>Akkermansiaceae</taxon>
        <taxon>Akkermansia</taxon>
    </lineage>
</organism>